<gene>
    <name evidence="1" type="ORF">ACFQ5G_34265</name>
</gene>
<evidence type="ECO:0000313" key="1">
    <source>
        <dbReference type="EMBL" id="MFD1370426.1"/>
    </source>
</evidence>
<evidence type="ECO:0000313" key="2">
    <source>
        <dbReference type="Proteomes" id="UP001597183"/>
    </source>
</evidence>
<name>A0ABW4AHY1_9ACTN</name>
<organism evidence="1 2">
    <name type="scientific">Actinoplanes sichuanensis</name>
    <dbReference type="NCBI Taxonomy" id="512349"/>
    <lineage>
        <taxon>Bacteria</taxon>
        <taxon>Bacillati</taxon>
        <taxon>Actinomycetota</taxon>
        <taxon>Actinomycetes</taxon>
        <taxon>Micromonosporales</taxon>
        <taxon>Micromonosporaceae</taxon>
        <taxon>Actinoplanes</taxon>
    </lineage>
</organism>
<reference evidence="2" key="1">
    <citation type="journal article" date="2019" name="Int. J. Syst. Evol. Microbiol.">
        <title>The Global Catalogue of Microorganisms (GCM) 10K type strain sequencing project: providing services to taxonomists for standard genome sequencing and annotation.</title>
        <authorList>
            <consortium name="The Broad Institute Genomics Platform"/>
            <consortium name="The Broad Institute Genome Sequencing Center for Infectious Disease"/>
            <person name="Wu L."/>
            <person name="Ma J."/>
        </authorList>
    </citation>
    <scope>NUCLEOTIDE SEQUENCE [LARGE SCALE GENOMIC DNA]</scope>
    <source>
        <strain evidence="2">CCM 7526</strain>
    </source>
</reference>
<sequence length="182" mass="19985">MDETIQQPPDPVLDRLERVEAQLADFHQRSAHRESVIDRLHAENQEFREGLRRVVLEPVVSDLLRLHDSMVREAVRLGGAEPVAAKLLDSYADEVGLAVERCGYELFFAIPGEPFTAGRHTPAGTVPTAEPDSDNTVAEALSAGLLEIETGKVRRPARARFHRFDAVDPAPDSSVSDPVGSE</sequence>
<accession>A0ABW4AHY1</accession>
<comment type="caution">
    <text evidence="1">The sequence shown here is derived from an EMBL/GenBank/DDBJ whole genome shotgun (WGS) entry which is preliminary data.</text>
</comment>
<protein>
    <submittedName>
        <fullName evidence="1">Molecular chaperone GrpE</fullName>
    </submittedName>
</protein>
<dbReference type="RefSeq" id="WP_317793801.1">
    <property type="nucleotide sequence ID" value="NZ_AP028461.1"/>
</dbReference>
<keyword evidence="2" id="KW-1185">Reference proteome</keyword>
<proteinExistence type="predicted"/>
<dbReference type="Proteomes" id="UP001597183">
    <property type="component" value="Unassembled WGS sequence"/>
</dbReference>
<dbReference type="EMBL" id="JBHTMK010000044">
    <property type="protein sequence ID" value="MFD1370426.1"/>
    <property type="molecule type" value="Genomic_DNA"/>
</dbReference>